<organism evidence="2 3">
    <name type="scientific">Nocardioides marinisabuli</name>
    <dbReference type="NCBI Taxonomy" id="419476"/>
    <lineage>
        <taxon>Bacteria</taxon>
        <taxon>Bacillati</taxon>
        <taxon>Actinomycetota</taxon>
        <taxon>Actinomycetes</taxon>
        <taxon>Propionibacteriales</taxon>
        <taxon>Nocardioidaceae</taxon>
        <taxon>Nocardioides</taxon>
    </lineage>
</organism>
<name>A0A7Y9EZ00_9ACTN</name>
<feature type="compositionally biased region" description="Basic and acidic residues" evidence="1">
    <location>
        <begin position="25"/>
        <end position="42"/>
    </location>
</feature>
<keyword evidence="3" id="KW-1185">Reference proteome</keyword>
<dbReference type="Proteomes" id="UP000516957">
    <property type="component" value="Unassembled WGS sequence"/>
</dbReference>
<sequence length="68" mass="7575">MSKRPDTGAHAGRRTSTVQLAVVRDDATTRSRDEEACSEGRRPLGWLFHEGPGGRLDPRSQTSDARRR</sequence>
<dbReference type="EMBL" id="JACCBE010000001">
    <property type="protein sequence ID" value="NYD56479.1"/>
    <property type="molecule type" value="Genomic_DNA"/>
</dbReference>
<feature type="compositionally biased region" description="Polar residues" evidence="1">
    <location>
        <begin position="59"/>
        <end position="68"/>
    </location>
</feature>
<proteinExistence type="predicted"/>
<dbReference type="RefSeq" id="WP_179614377.1">
    <property type="nucleotide sequence ID" value="NZ_CP059163.1"/>
</dbReference>
<accession>A0A7Y9EZ00</accession>
<dbReference type="AlphaFoldDB" id="A0A7Y9EZ00"/>
<protein>
    <submittedName>
        <fullName evidence="2">Uncharacterized protein</fullName>
    </submittedName>
</protein>
<evidence type="ECO:0000313" key="3">
    <source>
        <dbReference type="Proteomes" id="UP000516957"/>
    </source>
</evidence>
<evidence type="ECO:0000256" key="1">
    <source>
        <dbReference type="SAM" id="MobiDB-lite"/>
    </source>
</evidence>
<comment type="caution">
    <text evidence="2">The sequence shown here is derived from an EMBL/GenBank/DDBJ whole genome shotgun (WGS) entry which is preliminary data.</text>
</comment>
<reference evidence="2 3" key="1">
    <citation type="submission" date="2020-07" db="EMBL/GenBank/DDBJ databases">
        <title>Sequencing the genomes of 1000 actinobacteria strains.</title>
        <authorList>
            <person name="Klenk H.-P."/>
        </authorList>
    </citation>
    <scope>NUCLEOTIDE SEQUENCE [LARGE SCALE GENOMIC DNA]</scope>
    <source>
        <strain evidence="2 3">DSM 18965</strain>
    </source>
</reference>
<feature type="region of interest" description="Disordered" evidence="1">
    <location>
        <begin position="25"/>
        <end position="68"/>
    </location>
</feature>
<evidence type="ECO:0000313" key="2">
    <source>
        <dbReference type="EMBL" id="NYD56479.1"/>
    </source>
</evidence>
<gene>
    <name evidence="2" type="ORF">BKA08_000717</name>
</gene>